<dbReference type="RefSeq" id="WP_263251434.1">
    <property type="nucleotide sequence ID" value="NZ_BAABLT010000055.1"/>
</dbReference>
<feature type="domain" description="Peptidase S9A N-terminal" evidence="8">
    <location>
        <begin position="14"/>
        <end position="423"/>
    </location>
</feature>
<sequence>MTDLHAAQPSYPRAERADVVDELHGHRVPDPYRWLEDPSDPRTEAWSAAQDELARAWLDALPGREAFAERMRSLLAAGSVSVPVWRAGRAFFTRRDPGKEFPVLFVREPDGTERVLLDVTELDPSGLTTLDSWTPSPEGDRLAYQLSVGGDEESRLYVLDVGTGDRVEGPISRCRYSPIAWLPGGQEYFYVRRLPAEEVPDGEELFHRRVWRHRVGTDPDAEDVLVLGEGLDRTFYYRPTVSHDGRWLVVTGSPGTARRDSLWIADLAASGEVPELRRIVDTDDGYRVGAEVERDGRLYLLTTLDAPRWRLCVADPERPERWTELLGEEPDSVLEGVQLLDSGDGAVELVALRTRHAVSELTRHDANTGELLGTVPLPGTGQVTSLTTVDVHTDHDRDRLWIGWTDFATPPCVHVHSRTDGRTRLEQRAPGTVDVPDVHTQQVTYTSADGTEVRMFLLSTTGEPDRARPLLMTGYGGFSLSREPGYAPSALAWVAAGGVWALPSLRGGGEEGEQWHTAGMREHKQNTFDDFHAAAQHLVDRGWTTPDQLAITGGSNGGLLVGAALTQRPELYRAVVCSAPLLDMVRYERFLLGRTWNDEYGTADDPEELGWLLSYSPYHNVAEQTDYPSVLFTVFESDTRVDPNHARKMCAALQHATSSDPAKRPVLLRRETEVGHAARSVSRTVGLATDQLAFLAEATGLVLD</sequence>
<evidence type="ECO:0000313" key="10">
    <source>
        <dbReference type="Proteomes" id="UP001597018"/>
    </source>
</evidence>
<comment type="caution">
    <text evidence="9">The sequence shown here is derived from an EMBL/GenBank/DDBJ whole genome shotgun (WGS) entry which is preliminary data.</text>
</comment>
<evidence type="ECO:0000256" key="1">
    <source>
        <dbReference type="ARBA" id="ARBA00001070"/>
    </source>
</evidence>
<keyword evidence="10" id="KW-1185">Reference proteome</keyword>
<dbReference type="PANTHER" id="PTHR42881:SF2">
    <property type="entry name" value="PROLYL ENDOPEPTIDASE"/>
    <property type="match status" value="1"/>
</dbReference>
<dbReference type="SUPFAM" id="SSF50993">
    <property type="entry name" value="Peptidase/esterase 'gauge' domain"/>
    <property type="match status" value="1"/>
</dbReference>
<evidence type="ECO:0000256" key="5">
    <source>
        <dbReference type="ARBA" id="ARBA00022801"/>
    </source>
</evidence>
<dbReference type="EMBL" id="JBHTIW010000026">
    <property type="protein sequence ID" value="MFD0922899.1"/>
    <property type="molecule type" value="Genomic_DNA"/>
</dbReference>
<dbReference type="Gene3D" id="2.130.10.120">
    <property type="entry name" value="Prolyl oligopeptidase, N-terminal domain"/>
    <property type="match status" value="1"/>
</dbReference>
<dbReference type="InterPro" id="IPR029058">
    <property type="entry name" value="AB_hydrolase_fold"/>
</dbReference>
<evidence type="ECO:0000256" key="4">
    <source>
        <dbReference type="ARBA" id="ARBA00022670"/>
    </source>
</evidence>
<name>A0ABW3FX39_9PSEU</name>
<evidence type="ECO:0000256" key="2">
    <source>
        <dbReference type="ARBA" id="ARBA00005228"/>
    </source>
</evidence>
<protein>
    <recommendedName>
        <fullName evidence="3">prolyl oligopeptidase</fullName>
        <ecNumber evidence="3">3.4.21.26</ecNumber>
    </recommendedName>
</protein>
<evidence type="ECO:0000313" key="9">
    <source>
        <dbReference type="EMBL" id="MFD0922899.1"/>
    </source>
</evidence>
<dbReference type="Proteomes" id="UP001597018">
    <property type="component" value="Unassembled WGS sequence"/>
</dbReference>
<dbReference type="InterPro" id="IPR051167">
    <property type="entry name" value="Prolyl_oligopep/macrocyclase"/>
</dbReference>
<reference evidence="10" key="1">
    <citation type="journal article" date="2019" name="Int. J. Syst. Evol. Microbiol.">
        <title>The Global Catalogue of Microorganisms (GCM) 10K type strain sequencing project: providing services to taxonomists for standard genome sequencing and annotation.</title>
        <authorList>
            <consortium name="The Broad Institute Genomics Platform"/>
            <consortium name="The Broad Institute Genome Sequencing Center for Infectious Disease"/>
            <person name="Wu L."/>
            <person name="Ma J."/>
        </authorList>
    </citation>
    <scope>NUCLEOTIDE SEQUENCE [LARGE SCALE GENOMIC DNA]</scope>
    <source>
        <strain evidence="10">CCUG 56401</strain>
    </source>
</reference>
<feature type="domain" description="Peptidase S9 prolyl oligopeptidase catalytic" evidence="7">
    <location>
        <begin position="492"/>
        <end position="700"/>
    </location>
</feature>
<comment type="similarity">
    <text evidence="2">Belongs to the peptidase S9A family.</text>
</comment>
<dbReference type="Gene3D" id="3.40.50.1820">
    <property type="entry name" value="alpha/beta hydrolase"/>
    <property type="match status" value="1"/>
</dbReference>
<dbReference type="SUPFAM" id="SSF53474">
    <property type="entry name" value="alpha/beta-Hydrolases"/>
    <property type="match status" value="1"/>
</dbReference>
<keyword evidence="5" id="KW-0378">Hydrolase</keyword>
<dbReference type="InterPro" id="IPR001375">
    <property type="entry name" value="Peptidase_S9_cat"/>
</dbReference>
<dbReference type="InterPro" id="IPR023302">
    <property type="entry name" value="Pept_S9A_N"/>
</dbReference>
<dbReference type="PROSITE" id="PS00708">
    <property type="entry name" value="PRO_ENDOPEP_SER"/>
    <property type="match status" value="1"/>
</dbReference>
<dbReference type="InterPro" id="IPR002470">
    <property type="entry name" value="Peptidase_S9A"/>
</dbReference>
<organism evidence="9 10">
    <name type="scientific">Saccharopolyspora rosea</name>
    <dbReference type="NCBI Taxonomy" id="524884"/>
    <lineage>
        <taxon>Bacteria</taxon>
        <taxon>Bacillati</taxon>
        <taxon>Actinomycetota</taxon>
        <taxon>Actinomycetes</taxon>
        <taxon>Pseudonocardiales</taxon>
        <taxon>Pseudonocardiaceae</taxon>
        <taxon>Saccharopolyspora</taxon>
    </lineage>
</organism>
<gene>
    <name evidence="9" type="ORF">ACFQ16_24400</name>
</gene>
<comment type="catalytic activity">
    <reaction evidence="1">
        <text>Hydrolysis of Pro-|-Xaa &gt;&gt; Ala-|-Xaa in oligopeptides.</text>
        <dbReference type="EC" id="3.4.21.26"/>
    </reaction>
</comment>
<dbReference type="PRINTS" id="PR00862">
    <property type="entry name" value="PROLIGOPTASE"/>
</dbReference>
<evidence type="ECO:0000256" key="3">
    <source>
        <dbReference type="ARBA" id="ARBA00011897"/>
    </source>
</evidence>
<dbReference type="InterPro" id="IPR002471">
    <property type="entry name" value="Pept_S9_AS"/>
</dbReference>
<dbReference type="PANTHER" id="PTHR42881">
    <property type="entry name" value="PROLYL ENDOPEPTIDASE"/>
    <property type="match status" value="1"/>
</dbReference>
<evidence type="ECO:0000259" key="7">
    <source>
        <dbReference type="Pfam" id="PF00326"/>
    </source>
</evidence>
<keyword evidence="6" id="KW-0720">Serine protease</keyword>
<accession>A0ABW3FX39</accession>
<keyword evidence="4" id="KW-0645">Protease</keyword>
<dbReference type="Pfam" id="PF02897">
    <property type="entry name" value="Peptidase_S9_N"/>
    <property type="match status" value="1"/>
</dbReference>
<evidence type="ECO:0000256" key="6">
    <source>
        <dbReference type="ARBA" id="ARBA00022825"/>
    </source>
</evidence>
<proteinExistence type="inferred from homology"/>
<evidence type="ECO:0000259" key="8">
    <source>
        <dbReference type="Pfam" id="PF02897"/>
    </source>
</evidence>
<dbReference type="EC" id="3.4.21.26" evidence="3"/>
<dbReference type="Pfam" id="PF00326">
    <property type="entry name" value="Peptidase_S9"/>
    <property type="match status" value="1"/>
</dbReference>